<keyword evidence="7" id="KW-0418">Kinase</keyword>
<sequence length="1515" mass="173646">MGNINSNLVITSSIDNYLSEIEGFKYKKSLGSALFLKTICCKHEEGLVVVKIYKKDSLNINLKSYIKELEDVKQQLNEIPNAFPFQQIIETEKVGYLVRQYFPNNLYDRISTRPFLNTIEKKWISYQLLKGLSEAHKRGIFHGDIKTENIMVTSWNWVYLSDFAGFKPTYLPEDNPEWFSFFFDSSGRRTCYIASERFYASNDILLQPEITKDGKLTAEMDIFSLGCVIAELFLEGSSIFTFSQLLRYRNNKYDPSAELEKIQDIHIRSLIKDMIQLDPEDRKSADYYLEHWKGKAFPNYFYDFLHQYISSFTDLSLYSNSDDKIESIYKNFETVIKSISLDDYVNNNINDLLEILEYTNFNLEEEIQKLKFEFVPTIDDLLRMHDGGCQISITFICSNIRNVMLPSSKIYALDMLFFLALCISDQYKLDQVLPYILTILQEDENSYVKMNAIQKLVKLLQTVRSISPEDINIFTDYIYPYLKPLSKDPDVLVKATYAKYLSDIADIASRFIELSHNDQLSNGNGLDSDDYYQQETYDNRLNLLREIIGKETNTLLIDPNACVKRALLSNISNICIFLGEQKTNDMILSHMITYLNDQENWILRDAFWKCVVGIGAFVGTRSLSEYIIPLMIQALKDKEEFNVVQLLNTITSFSELDLLQRDNIKDLAEKIIPLFYHPNIYIRLGAISFISSMIKSLSPEDVQFIIYPQIKPYLSTSEHIELNEKNLLSYLKPGLKREYFNYAINNLSSNSDKLYLQNNINQSDSNIEADALSEEDLQKIYLLRYYIKPLQKQKRIEQNNDYDKNIDLRNFGAILHTVFLEPPTQELKRAVLNTYNKEISRYEGKTSDMLNNRHYSKSYSQLNSIKNQQYINTTNKAASRSAQDLTTSWIVVDKIQQSPSKISSSYVVNNKLIGGVVDKANNTNVSNRRRSFLKNPTPSMKNIKAIPETGTSYETGIPTLEGINDTNSFEKTIASSPTNSITSSLSTTNLLSFDESNDKSEKITIHLNEDSSKKSVKSQNKKFDHIRNKPSGINRYSINRVLKQIAHDYFPPEINLGKVVGNPSFSSILNNRQKNKNEDLHDSDIWKPEGILISSFCEHSSKINQLCISSDNAFIGSCSNDGTLKIWDCNRLEKNVTNRSKLNHCQGGNVTSISFCENRHSIISASDNGSIHISRIEYMNVGGHLKHYKFERVREMILDDGEYITNINHYNTELESVVVMSSSHGSICGFDLRTMKTVWKLDTKPNYGYISAFAVNPSSYWLCSGTSKGVMTLWDIRFSLPVSSWAHPSLTKINKMKLFPSSSNGNNLNESKQVLCAVDNGNNELSSWNVETKKCTEIWCSEKFNSKKFYENGLKAVEPEIASSLLTINSSSGKHKNSINSFTFLDNPNYYRLQLPFIVSVGSDRRIRYWDQIKINQSMILNGGDIADQNISYRTNRRNSVNIHYESYDSTSTLNSSNSSPLNSIGSIPLHYSNYNPMSKKLNGHMDSITDVAYTVVPYPLIITSGRDGIINIWK</sequence>
<dbReference type="InterPro" id="IPR011989">
    <property type="entry name" value="ARM-like"/>
</dbReference>
<keyword evidence="8" id="KW-0067">ATP-binding</keyword>
<dbReference type="PANTHER" id="PTHR17583:SF0">
    <property type="entry name" value="PHOSPHOINOSITIDE 3-KINASE REGULATORY SUBUNIT 4"/>
    <property type="match status" value="1"/>
</dbReference>
<dbReference type="PROSITE" id="PS50294">
    <property type="entry name" value="WD_REPEATS_REGION"/>
    <property type="match status" value="2"/>
</dbReference>
<feature type="domain" description="Protein kinase" evidence="10">
    <location>
        <begin position="24"/>
        <end position="309"/>
    </location>
</feature>
<dbReference type="InterPro" id="IPR015943">
    <property type="entry name" value="WD40/YVTN_repeat-like_dom_sf"/>
</dbReference>
<dbReference type="InterPro" id="IPR001680">
    <property type="entry name" value="WD40_rpt"/>
</dbReference>
<evidence type="ECO:0000256" key="2">
    <source>
        <dbReference type="ARBA" id="ARBA00022527"/>
    </source>
</evidence>
<proteinExistence type="predicted"/>
<evidence type="ECO:0000256" key="9">
    <source>
        <dbReference type="PROSITE-ProRule" id="PRU00221"/>
    </source>
</evidence>
<evidence type="ECO:0000256" key="3">
    <source>
        <dbReference type="ARBA" id="ARBA00022574"/>
    </source>
</evidence>
<dbReference type="SUPFAM" id="SSF56112">
    <property type="entry name" value="Protein kinase-like (PK-like)"/>
    <property type="match status" value="1"/>
</dbReference>
<evidence type="ECO:0000256" key="6">
    <source>
        <dbReference type="ARBA" id="ARBA00022741"/>
    </source>
</evidence>
<dbReference type="GO" id="GO:0034272">
    <property type="term" value="C:phosphatidylinositol 3-kinase complex, class III, type II"/>
    <property type="evidence" value="ECO:0007669"/>
    <property type="project" value="TreeGrafter"/>
</dbReference>
<dbReference type="InterPro" id="IPR000719">
    <property type="entry name" value="Prot_kinase_dom"/>
</dbReference>
<dbReference type="InterPro" id="IPR016024">
    <property type="entry name" value="ARM-type_fold"/>
</dbReference>
<protein>
    <recommendedName>
        <fullName evidence="1">non-specific serine/threonine protein kinase</fullName>
        <ecNumber evidence="1">2.7.11.1</ecNumber>
    </recommendedName>
</protein>
<keyword evidence="5" id="KW-0677">Repeat</keyword>
<dbReference type="Pfam" id="PF22956">
    <property type="entry name" value="VPS15-like_hel"/>
    <property type="match status" value="1"/>
</dbReference>
<evidence type="ECO:0000256" key="5">
    <source>
        <dbReference type="ARBA" id="ARBA00022737"/>
    </source>
</evidence>
<dbReference type="Gene3D" id="1.10.510.10">
    <property type="entry name" value="Transferase(Phosphotransferase) domain 1"/>
    <property type="match status" value="1"/>
</dbReference>
<dbReference type="PROSITE" id="PS00108">
    <property type="entry name" value="PROTEIN_KINASE_ST"/>
    <property type="match status" value="1"/>
</dbReference>
<dbReference type="InterPro" id="IPR008271">
    <property type="entry name" value="Ser/Thr_kinase_AS"/>
</dbReference>
<keyword evidence="4" id="KW-0808">Transferase</keyword>
<dbReference type="GO" id="GO:0004674">
    <property type="term" value="F:protein serine/threonine kinase activity"/>
    <property type="evidence" value="ECO:0007669"/>
    <property type="project" value="UniProtKB-KW"/>
</dbReference>
<dbReference type="GO" id="GO:0016236">
    <property type="term" value="P:macroautophagy"/>
    <property type="evidence" value="ECO:0007669"/>
    <property type="project" value="InterPro"/>
</dbReference>
<dbReference type="Pfam" id="PF00400">
    <property type="entry name" value="WD40"/>
    <property type="match status" value="4"/>
</dbReference>
<evidence type="ECO:0000313" key="12">
    <source>
        <dbReference type="Proteomes" id="UP000193920"/>
    </source>
</evidence>
<feature type="non-terminal residue" evidence="11">
    <location>
        <position position="1515"/>
    </location>
</feature>
<keyword evidence="6" id="KW-0547">Nucleotide-binding</keyword>
<dbReference type="SMART" id="SM00220">
    <property type="entry name" value="S_TKc"/>
    <property type="match status" value="1"/>
</dbReference>
<name>A0A1Y2CGR0_9FUNG</name>
<dbReference type="OrthoDB" id="242910at2759"/>
<gene>
    <name evidence="11" type="ORF">LY90DRAFT_384609</name>
</gene>
<dbReference type="Proteomes" id="UP000193920">
    <property type="component" value="Unassembled WGS sequence"/>
</dbReference>
<dbReference type="GO" id="GO:0005770">
    <property type="term" value="C:late endosome"/>
    <property type="evidence" value="ECO:0007669"/>
    <property type="project" value="TreeGrafter"/>
</dbReference>
<dbReference type="InterPro" id="IPR055231">
    <property type="entry name" value="2AA_helical"/>
</dbReference>
<evidence type="ECO:0000256" key="8">
    <source>
        <dbReference type="ARBA" id="ARBA00022840"/>
    </source>
</evidence>
<dbReference type="InterPro" id="IPR036322">
    <property type="entry name" value="WD40_repeat_dom_sf"/>
</dbReference>
<evidence type="ECO:0000256" key="4">
    <source>
        <dbReference type="ARBA" id="ARBA00022679"/>
    </source>
</evidence>
<reference evidence="11 12" key="1">
    <citation type="submission" date="2016-08" db="EMBL/GenBank/DDBJ databases">
        <title>A Parts List for Fungal Cellulosomes Revealed by Comparative Genomics.</title>
        <authorList>
            <consortium name="DOE Joint Genome Institute"/>
            <person name="Haitjema C.H."/>
            <person name="Gilmore S.P."/>
            <person name="Henske J.K."/>
            <person name="Solomon K.V."/>
            <person name="De Groot R."/>
            <person name="Kuo A."/>
            <person name="Mondo S.J."/>
            <person name="Salamov A.A."/>
            <person name="Labutti K."/>
            <person name="Zhao Z."/>
            <person name="Chiniquy J."/>
            <person name="Barry K."/>
            <person name="Brewer H.M."/>
            <person name="Purvine S.O."/>
            <person name="Wright A.T."/>
            <person name="Boxma B."/>
            <person name="Van Alen T."/>
            <person name="Hackstein J.H."/>
            <person name="Baker S.E."/>
            <person name="Grigoriev I.V."/>
            <person name="O'Malley M.A."/>
        </authorList>
    </citation>
    <scope>NUCLEOTIDE SEQUENCE [LARGE SCALE GENOMIC DNA]</scope>
    <source>
        <strain evidence="11 12">G1</strain>
    </source>
</reference>
<comment type="caution">
    <text evidence="11">The sequence shown here is derived from an EMBL/GenBank/DDBJ whole genome shotgun (WGS) entry which is preliminary data.</text>
</comment>
<dbReference type="GO" id="GO:0045324">
    <property type="term" value="P:late endosome to vacuole transport"/>
    <property type="evidence" value="ECO:0007669"/>
    <property type="project" value="InterPro"/>
</dbReference>
<dbReference type="Pfam" id="PF00069">
    <property type="entry name" value="Pkinase"/>
    <property type="match status" value="1"/>
</dbReference>
<organism evidence="11 12">
    <name type="scientific">Neocallimastix californiae</name>
    <dbReference type="NCBI Taxonomy" id="1754190"/>
    <lineage>
        <taxon>Eukaryota</taxon>
        <taxon>Fungi</taxon>
        <taxon>Fungi incertae sedis</taxon>
        <taxon>Chytridiomycota</taxon>
        <taxon>Chytridiomycota incertae sedis</taxon>
        <taxon>Neocallimastigomycetes</taxon>
        <taxon>Neocallimastigales</taxon>
        <taxon>Neocallimastigaceae</taxon>
        <taxon>Neocallimastix</taxon>
    </lineage>
</organism>
<feature type="repeat" description="WD" evidence="9">
    <location>
        <begin position="1096"/>
        <end position="1128"/>
    </location>
</feature>
<dbReference type="PROSITE" id="PS50082">
    <property type="entry name" value="WD_REPEATS_2"/>
    <property type="match status" value="2"/>
</dbReference>
<feature type="repeat" description="WD" evidence="9">
    <location>
        <begin position="1482"/>
        <end position="1515"/>
    </location>
</feature>
<evidence type="ECO:0000313" key="11">
    <source>
        <dbReference type="EMBL" id="ORY46243.1"/>
    </source>
</evidence>
<dbReference type="SMART" id="SM00320">
    <property type="entry name" value="WD40"/>
    <property type="match status" value="5"/>
</dbReference>
<dbReference type="STRING" id="1754190.A0A1Y2CGR0"/>
<dbReference type="PROSITE" id="PS50011">
    <property type="entry name" value="PROTEIN_KINASE_DOM"/>
    <property type="match status" value="1"/>
</dbReference>
<dbReference type="GO" id="GO:0005524">
    <property type="term" value="F:ATP binding"/>
    <property type="evidence" value="ECO:0007669"/>
    <property type="project" value="UniProtKB-KW"/>
</dbReference>
<dbReference type="CDD" id="cd13980">
    <property type="entry name" value="STKc_Vps15"/>
    <property type="match status" value="1"/>
</dbReference>
<dbReference type="FunFam" id="1.10.510.10:FF:000497">
    <property type="entry name" value="Phosphoinositide 3-kinase regulatory subunit"/>
    <property type="match status" value="1"/>
</dbReference>
<evidence type="ECO:0000259" key="10">
    <source>
        <dbReference type="PROSITE" id="PS50011"/>
    </source>
</evidence>
<dbReference type="InterPro" id="IPR011009">
    <property type="entry name" value="Kinase-like_dom_sf"/>
</dbReference>
<dbReference type="SUPFAM" id="SSF48371">
    <property type="entry name" value="ARM repeat"/>
    <property type="match status" value="1"/>
</dbReference>
<dbReference type="InterPro" id="IPR045162">
    <property type="entry name" value="Vps15-like"/>
</dbReference>
<dbReference type="GO" id="GO:0006623">
    <property type="term" value="P:protein targeting to vacuole"/>
    <property type="evidence" value="ECO:0007669"/>
    <property type="project" value="TreeGrafter"/>
</dbReference>
<keyword evidence="2" id="KW-0723">Serine/threonine-protein kinase</keyword>
<dbReference type="GO" id="GO:0034271">
    <property type="term" value="C:phosphatidylinositol 3-kinase complex, class III, type I"/>
    <property type="evidence" value="ECO:0007669"/>
    <property type="project" value="TreeGrafter"/>
</dbReference>
<dbReference type="SUPFAM" id="SSF50978">
    <property type="entry name" value="WD40 repeat-like"/>
    <property type="match status" value="1"/>
</dbReference>
<dbReference type="Gene3D" id="1.25.10.10">
    <property type="entry name" value="Leucine-rich Repeat Variant"/>
    <property type="match status" value="2"/>
</dbReference>
<dbReference type="EMBL" id="MCOG01000108">
    <property type="protein sequence ID" value="ORY46243.1"/>
    <property type="molecule type" value="Genomic_DNA"/>
</dbReference>
<dbReference type="PANTHER" id="PTHR17583">
    <property type="entry name" value="PHOSPHOINOSITIDE 3-KINASE REGULATORY SUBUNIT 4"/>
    <property type="match status" value="1"/>
</dbReference>
<dbReference type="GO" id="GO:0071561">
    <property type="term" value="C:nucleus-vacuole junction"/>
    <property type="evidence" value="ECO:0007669"/>
    <property type="project" value="TreeGrafter"/>
</dbReference>
<accession>A0A1Y2CGR0</accession>
<dbReference type="EC" id="2.7.11.1" evidence="1"/>
<evidence type="ECO:0000256" key="7">
    <source>
        <dbReference type="ARBA" id="ARBA00022777"/>
    </source>
</evidence>
<evidence type="ECO:0000256" key="1">
    <source>
        <dbReference type="ARBA" id="ARBA00012513"/>
    </source>
</evidence>
<dbReference type="Gene3D" id="2.130.10.10">
    <property type="entry name" value="YVTN repeat-like/Quinoprotein amine dehydrogenase"/>
    <property type="match status" value="2"/>
</dbReference>
<keyword evidence="12" id="KW-1185">Reference proteome</keyword>
<keyword evidence="3 9" id="KW-0853">WD repeat</keyword>